<organism evidence="1 2">
    <name type="scientific">Agromyces aurantiacus</name>
    <dbReference type="NCBI Taxonomy" id="165814"/>
    <lineage>
        <taxon>Bacteria</taxon>
        <taxon>Bacillati</taxon>
        <taxon>Actinomycetota</taxon>
        <taxon>Actinomycetes</taxon>
        <taxon>Micrococcales</taxon>
        <taxon>Microbacteriaceae</taxon>
        <taxon>Agromyces</taxon>
    </lineage>
</organism>
<dbReference type="RefSeq" id="WP_204395351.1">
    <property type="nucleotide sequence ID" value="NZ_JAFBBW010000001.1"/>
</dbReference>
<dbReference type="SUPFAM" id="SSF55961">
    <property type="entry name" value="Bet v1-like"/>
    <property type="match status" value="1"/>
</dbReference>
<reference evidence="2" key="1">
    <citation type="journal article" date="2019" name="Int. J. Syst. Evol. Microbiol.">
        <title>The Global Catalogue of Microorganisms (GCM) 10K type strain sequencing project: providing services to taxonomists for standard genome sequencing and annotation.</title>
        <authorList>
            <consortium name="The Broad Institute Genomics Platform"/>
            <consortium name="The Broad Institute Genome Sequencing Center for Infectious Disease"/>
            <person name="Wu L."/>
            <person name="Ma J."/>
        </authorList>
    </citation>
    <scope>NUCLEOTIDE SEQUENCE [LARGE SCALE GENOMIC DNA]</scope>
    <source>
        <strain evidence="2">CGMCC 1.12192</strain>
    </source>
</reference>
<dbReference type="Proteomes" id="UP001595960">
    <property type="component" value="Unassembled WGS sequence"/>
</dbReference>
<name>A0ABV9R0L6_9MICO</name>
<evidence type="ECO:0000313" key="2">
    <source>
        <dbReference type="Proteomes" id="UP001595960"/>
    </source>
</evidence>
<dbReference type="Gene3D" id="3.30.530.20">
    <property type="match status" value="1"/>
</dbReference>
<dbReference type="Pfam" id="PF10604">
    <property type="entry name" value="Polyketide_cyc2"/>
    <property type="match status" value="1"/>
</dbReference>
<dbReference type="CDD" id="cd07812">
    <property type="entry name" value="SRPBCC"/>
    <property type="match status" value="1"/>
</dbReference>
<comment type="caution">
    <text evidence="1">The sequence shown here is derived from an EMBL/GenBank/DDBJ whole genome shotgun (WGS) entry which is preliminary data.</text>
</comment>
<accession>A0ABV9R0L6</accession>
<dbReference type="InterPro" id="IPR019587">
    <property type="entry name" value="Polyketide_cyclase/dehydratase"/>
</dbReference>
<sequence length="160" mass="17544">MSRNVRRFACPPEAVFDVLADGWLYPAWVVGASRIRGVGADWPAPGAQLHHSFGVWPFVIDDTTSSRSWAPPRRASFRARGWPIGEADVEVEVRPAGAGCLVRITEEPAEGPGRFVPPFIREPMLRVRNRETLGRLAHLAEGRWRARPPEAASGRAGGAT</sequence>
<keyword evidence="2" id="KW-1185">Reference proteome</keyword>
<gene>
    <name evidence="1" type="ORF">ACFPER_00500</name>
</gene>
<dbReference type="EMBL" id="JBHSJC010000001">
    <property type="protein sequence ID" value="MFC4827250.1"/>
    <property type="molecule type" value="Genomic_DNA"/>
</dbReference>
<protein>
    <submittedName>
        <fullName evidence="1">SRPBCC family protein</fullName>
    </submittedName>
</protein>
<evidence type="ECO:0000313" key="1">
    <source>
        <dbReference type="EMBL" id="MFC4827250.1"/>
    </source>
</evidence>
<proteinExistence type="predicted"/>
<dbReference type="InterPro" id="IPR023393">
    <property type="entry name" value="START-like_dom_sf"/>
</dbReference>